<dbReference type="Proteomes" id="UP000664698">
    <property type="component" value="Unassembled WGS sequence"/>
</dbReference>
<dbReference type="RefSeq" id="WP_206568587.1">
    <property type="nucleotide sequence ID" value="NZ_JAFKCW010000001.1"/>
</dbReference>
<evidence type="ECO:0000313" key="1">
    <source>
        <dbReference type="EMBL" id="MBN7800643.1"/>
    </source>
</evidence>
<reference evidence="1 2" key="1">
    <citation type="submission" date="2021-03" db="EMBL/GenBank/DDBJ databases">
        <title>novel species isolated from a fishpond in China.</title>
        <authorList>
            <person name="Lu H."/>
            <person name="Cai Z."/>
        </authorList>
    </citation>
    <scope>NUCLEOTIDE SEQUENCE [LARGE SCALE GENOMIC DNA]</scope>
    <source>
        <strain evidence="1 2">JCM 31546</strain>
    </source>
</reference>
<organism evidence="1 2">
    <name type="scientific">Algoriphagus aestuariicola</name>
    <dbReference type="NCBI Taxonomy" id="1852016"/>
    <lineage>
        <taxon>Bacteria</taxon>
        <taxon>Pseudomonadati</taxon>
        <taxon>Bacteroidota</taxon>
        <taxon>Cytophagia</taxon>
        <taxon>Cytophagales</taxon>
        <taxon>Cyclobacteriaceae</taxon>
        <taxon>Algoriphagus</taxon>
    </lineage>
</organism>
<sequence length="166" mass="17402">MIEELLKSANGPLRELLASVGGSGDSADAVRDSFAKVIREQTREGNYEGVMEMFSGKETSPESPTVEHLKGNLGNKLSDKLGIDTDKALAIAGQALPLLLNIFNKKVNDAPQANEEIAGSVVKSIKEEDEAGLGSVLSSIFGSGENPSSIDLGSVIDLGAGLFKKK</sequence>
<evidence type="ECO:0000313" key="2">
    <source>
        <dbReference type="Proteomes" id="UP000664698"/>
    </source>
</evidence>
<gene>
    <name evidence="1" type="ORF">J0A67_07215</name>
</gene>
<accession>A0ABS3BMW9</accession>
<proteinExistence type="predicted"/>
<name>A0ABS3BMW9_9BACT</name>
<protein>
    <recommendedName>
        <fullName evidence="3">DUF937 domain-containing protein</fullName>
    </recommendedName>
</protein>
<comment type="caution">
    <text evidence="1">The sequence shown here is derived from an EMBL/GenBank/DDBJ whole genome shotgun (WGS) entry which is preliminary data.</text>
</comment>
<keyword evidence="2" id="KW-1185">Reference proteome</keyword>
<evidence type="ECO:0008006" key="3">
    <source>
        <dbReference type="Google" id="ProtNLM"/>
    </source>
</evidence>
<dbReference type="EMBL" id="JAFKCW010000001">
    <property type="protein sequence ID" value="MBN7800643.1"/>
    <property type="molecule type" value="Genomic_DNA"/>
</dbReference>